<dbReference type="Proteomes" id="UP000076077">
    <property type="component" value="Chromosome"/>
</dbReference>
<evidence type="ECO:0000313" key="1">
    <source>
        <dbReference type="EMBL" id="AMX02678.1"/>
    </source>
</evidence>
<dbReference type="OrthoDB" id="278693at2"/>
<dbReference type="RefSeq" id="WP_067153534.1">
    <property type="nucleotide sequence ID" value="NZ_CP014864.1"/>
</dbReference>
<keyword evidence="2" id="KW-1185">Reference proteome</keyword>
<accession>A0A143HLV6</accession>
<reference evidence="2" key="1">
    <citation type="submission" date="2016-03" db="EMBL/GenBank/DDBJ databases">
        <authorList>
            <person name="Lee Y.-S."/>
            <person name="Choi Y.-L."/>
        </authorList>
    </citation>
    <scope>NUCLEOTIDE SEQUENCE [LARGE SCALE GENOMIC DNA]</scope>
    <source>
        <strain evidence="2">DAU221</strain>
    </source>
</reference>
<dbReference type="GeneID" id="76608159"/>
<dbReference type="InterPro" id="IPR012347">
    <property type="entry name" value="Ferritin-like"/>
</dbReference>
<dbReference type="Gene3D" id="1.20.1260.10">
    <property type="match status" value="1"/>
</dbReference>
<proteinExistence type="predicted"/>
<name>A0A143HLV6_MICTH</name>
<dbReference type="AlphaFoldDB" id="A0A143HLV6"/>
<evidence type="ECO:0008006" key="3">
    <source>
        <dbReference type="Google" id="ProtNLM"/>
    </source>
</evidence>
<protein>
    <recommendedName>
        <fullName evidence="3">DUF2383 domain-containing protein</fullName>
    </recommendedName>
</protein>
<dbReference type="KEGG" id="mthd:A3224_08870"/>
<dbReference type="EMBL" id="CP014864">
    <property type="protein sequence ID" value="AMX02678.1"/>
    <property type="molecule type" value="Genomic_DNA"/>
</dbReference>
<organism evidence="1 2">
    <name type="scientific">Microbulbifer thermotolerans</name>
    <dbReference type="NCBI Taxonomy" id="252514"/>
    <lineage>
        <taxon>Bacteria</taxon>
        <taxon>Pseudomonadati</taxon>
        <taxon>Pseudomonadota</taxon>
        <taxon>Gammaproteobacteria</taxon>
        <taxon>Cellvibrionales</taxon>
        <taxon>Microbulbiferaceae</taxon>
        <taxon>Microbulbifer</taxon>
    </lineage>
</organism>
<dbReference type="STRING" id="252514.A3224_08870"/>
<evidence type="ECO:0000313" key="2">
    <source>
        <dbReference type="Proteomes" id="UP000076077"/>
    </source>
</evidence>
<sequence>MRYKTVEDVIREGRDFHARLARQYGEYEQLATDKRIELLLDQLRRREESMKFSLENFHDDLTPGALHTWVQFAPEGREKELLQRLRNIDINNLDEIAQVAMDVEVYLSDQYRDLAQGAETQSAREAFERLEELEELEEHTLSINLFNLRDY</sequence>
<gene>
    <name evidence="1" type="ORF">A3224_08870</name>
</gene>